<keyword evidence="1" id="KW-1133">Transmembrane helix</keyword>
<keyword evidence="1" id="KW-0472">Membrane</keyword>
<protein>
    <submittedName>
        <fullName evidence="2">Uncharacterized protein</fullName>
    </submittedName>
</protein>
<dbReference type="EMBL" id="JANJYJ010000005">
    <property type="protein sequence ID" value="KAK3213404.1"/>
    <property type="molecule type" value="Genomic_DNA"/>
</dbReference>
<reference evidence="2" key="1">
    <citation type="journal article" date="2023" name="Plant J.">
        <title>Genome sequences and population genomics provide insights into the demographic history, inbreeding, and mutation load of two 'living fossil' tree species of Dipteronia.</title>
        <authorList>
            <person name="Feng Y."/>
            <person name="Comes H.P."/>
            <person name="Chen J."/>
            <person name="Zhu S."/>
            <person name="Lu R."/>
            <person name="Zhang X."/>
            <person name="Li P."/>
            <person name="Qiu J."/>
            <person name="Olsen K.M."/>
            <person name="Qiu Y."/>
        </authorList>
    </citation>
    <scope>NUCLEOTIDE SEQUENCE</scope>
    <source>
        <strain evidence="2">NBL</strain>
    </source>
</reference>
<comment type="caution">
    <text evidence="2">The sequence shown here is derived from an EMBL/GenBank/DDBJ whole genome shotgun (WGS) entry which is preliminary data.</text>
</comment>
<name>A0AAE0AGK0_9ROSI</name>
<accession>A0AAE0AGK0</accession>
<evidence type="ECO:0000256" key="1">
    <source>
        <dbReference type="SAM" id="Phobius"/>
    </source>
</evidence>
<dbReference type="AlphaFoldDB" id="A0AAE0AGK0"/>
<sequence length="70" mass="8156">MSNFGVTKFVESLYALRQLPKGWLMACQGIWWEKSSSDWSTDLVLGYITCIPSCWIYAWTSFFKDFGIMI</sequence>
<organism evidence="2 3">
    <name type="scientific">Dipteronia sinensis</name>
    <dbReference type="NCBI Taxonomy" id="43782"/>
    <lineage>
        <taxon>Eukaryota</taxon>
        <taxon>Viridiplantae</taxon>
        <taxon>Streptophyta</taxon>
        <taxon>Embryophyta</taxon>
        <taxon>Tracheophyta</taxon>
        <taxon>Spermatophyta</taxon>
        <taxon>Magnoliopsida</taxon>
        <taxon>eudicotyledons</taxon>
        <taxon>Gunneridae</taxon>
        <taxon>Pentapetalae</taxon>
        <taxon>rosids</taxon>
        <taxon>malvids</taxon>
        <taxon>Sapindales</taxon>
        <taxon>Sapindaceae</taxon>
        <taxon>Hippocastanoideae</taxon>
        <taxon>Acereae</taxon>
        <taxon>Dipteronia</taxon>
    </lineage>
</organism>
<evidence type="ECO:0000313" key="3">
    <source>
        <dbReference type="Proteomes" id="UP001281410"/>
    </source>
</evidence>
<feature type="transmembrane region" description="Helical" evidence="1">
    <location>
        <begin position="44"/>
        <end position="63"/>
    </location>
</feature>
<keyword evidence="1" id="KW-0812">Transmembrane</keyword>
<gene>
    <name evidence="2" type="ORF">Dsin_018110</name>
</gene>
<proteinExistence type="predicted"/>
<evidence type="ECO:0000313" key="2">
    <source>
        <dbReference type="EMBL" id="KAK3213404.1"/>
    </source>
</evidence>
<keyword evidence="3" id="KW-1185">Reference proteome</keyword>
<dbReference type="Proteomes" id="UP001281410">
    <property type="component" value="Unassembled WGS sequence"/>
</dbReference>